<gene>
    <name evidence="1" type="ORF">QOR41_06580</name>
</gene>
<evidence type="ECO:0000313" key="2">
    <source>
        <dbReference type="Proteomes" id="UP001241935"/>
    </source>
</evidence>
<organism evidence="1 2">
    <name type="scientific">Acinetobacter terrestris</name>
    <dbReference type="NCBI Taxonomy" id="2529843"/>
    <lineage>
        <taxon>Bacteria</taxon>
        <taxon>Pseudomonadati</taxon>
        <taxon>Pseudomonadota</taxon>
        <taxon>Gammaproteobacteria</taxon>
        <taxon>Moraxellales</taxon>
        <taxon>Moraxellaceae</taxon>
        <taxon>Acinetobacter</taxon>
        <taxon>Acinetobacter Taxon 24</taxon>
    </lineage>
</organism>
<proteinExistence type="predicted"/>
<comment type="caution">
    <text evidence="1">The sequence shown here is derived from an EMBL/GenBank/DDBJ whole genome shotgun (WGS) entry which is preliminary data.</text>
</comment>
<dbReference type="Proteomes" id="UP001241935">
    <property type="component" value="Unassembled WGS sequence"/>
</dbReference>
<dbReference type="RefSeq" id="WP_284066761.1">
    <property type="nucleotide sequence ID" value="NZ_JASKNE010000001.1"/>
</dbReference>
<sequence>MEIQMKYLAIEPEDTKHIHFQLAGPFETWILNGGYQAKFIKHAAVVRYSMANKETLEIDGTGKMNTAAQKRYAIFLKQYLKVGKSLIESLRAQAPKILKVAA</sequence>
<evidence type="ECO:0000313" key="1">
    <source>
        <dbReference type="EMBL" id="MDK1683508.1"/>
    </source>
</evidence>
<dbReference type="EMBL" id="JASKNE010000001">
    <property type="protein sequence ID" value="MDK1683508.1"/>
    <property type="molecule type" value="Genomic_DNA"/>
</dbReference>
<dbReference type="AlphaFoldDB" id="A0AAW6UPE4"/>
<reference evidence="1" key="1">
    <citation type="submission" date="2023-04" db="EMBL/GenBank/DDBJ databases">
        <title>The environmental microbiomes in feedlot watering bowls are a reservoir of florfenicol resistance for bovine respiratory disease pathogens.</title>
        <authorList>
            <person name="Kos D.W."/>
            <person name="Ruzzini A.C."/>
            <person name="Schreiner B."/>
            <person name="Jelinski M.D."/>
        </authorList>
    </citation>
    <scope>NUCLEOTIDE SEQUENCE</scope>
    <source>
        <strain evidence="1">WB3</strain>
    </source>
</reference>
<protein>
    <submittedName>
        <fullName evidence="1">Uncharacterized protein</fullName>
    </submittedName>
</protein>
<name>A0AAW6UPE4_9GAMM</name>
<accession>A0AAW6UPE4</accession>